<evidence type="ECO:0000259" key="2">
    <source>
        <dbReference type="Pfam" id="PF21074"/>
    </source>
</evidence>
<dbReference type="Pfam" id="PF21078">
    <property type="entry name" value="GDH_HM3"/>
    <property type="match status" value="1"/>
</dbReference>
<gene>
    <name evidence="6" type="ORF">FM114_09805</name>
</gene>
<accession>A0A1R4JVF1</accession>
<dbReference type="Pfam" id="PF05088">
    <property type="entry name" value="Bac_GDH_CD"/>
    <property type="match status" value="1"/>
</dbReference>
<dbReference type="GO" id="GO:0004069">
    <property type="term" value="F:L-aspartate:2-oxoglutarate aminotransferase activity"/>
    <property type="evidence" value="ECO:0007669"/>
    <property type="project" value="InterPro"/>
</dbReference>
<dbReference type="InterPro" id="IPR049059">
    <property type="entry name" value="NAD_Glu_DH_HM1"/>
</dbReference>
<protein>
    <submittedName>
        <fullName evidence="6">NAD-specific glutamate dehydrogenase, large form</fullName>
        <ecNumber evidence="6">1.4.1.2</ecNumber>
    </submittedName>
</protein>
<evidence type="ECO:0000313" key="6">
    <source>
        <dbReference type="EMBL" id="SJN35904.1"/>
    </source>
</evidence>
<dbReference type="EMBL" id="FUKQ01000035">
    <property type="protein sequence ID" value="SJN35904.1"/>
    <property type="molecule type" value="Genomic_DNA"/>
</dbReference>
<dbReference type="Pfam" id="PF21074">
    <property type="entry name" value="GDH_C"/>
    <property type="match status" value="1"/>
</dbReference>
<dbReference type="OrthoDB" id="9758052at2"/>
<dbReference type="InterPro" id="IPR049062">
    <property type="entry name" value="NAD_Glu_DH_ACT2"/>
</dbReference>
<dbReference type="Pfam" id="PF21075">
    <property type="entry name" value="GDH_ACT1"/>
    <property type="match status" value="1"/>
</dbReference>
<proteinExistence type="predicted"/>
<dbReference type="InterPro" id="IPR049064">
    <property type="entry name" value="NAD_Glu_DH_ACT3"/>
</dbReference>
<dbReference type="InterPro" id="IPR046346">
    <property type="entry name" value="Aminoacid_DH-like_N_sf"/>
</dbReference>
<dbReference type="PANTHER" id="PTHR43403">
    <property type="entry name" value="NAD-SPECIFIC GLUTAMATE DEHYDROGENASE"/>
    <property type="match status" value="1"/>
</dbReference>
<evidence type="ECO:0000259" key="4">
    <source>
        <dbReference type="Pfam" id="PF21076"/>
    </source>
</evidence>
<feature type="domain" description="NAD-glutamate dehydrogenase catalytic" evidence="1">
    <location>
        <begin position="704"/>
        <end position="1196"/>
    </location>
</feature>
<sequence length="1580" mass="175209">MMLTPMSRTDVVHELGDVLQSRLPGMPNGRLQEMVELWLSHVRDEDLAAMDREVLTGLMQGQLDLGRRRADGQDLVRVEAAVAAGRPALVQVVTQDRPFVVDTIAMALTGAGWSIAELLHPQFHVARDGDGRLVQAGQTALQENRHESWVGILANPPLGGDVEQLSRQLEHEIRTSLQDLALAVEDFDAMRRLMRRVADDLPRRTTPYPSEEMAVTAELLRYLADDRFTFLGYREYDYADGGAVPVPGSGLGILRGHDEPDTFNAMPAHDPALLLAITKDQRRSRVQRPVLMDYLAVRRFDESGRAVGEQRFLGLFGHRVFTESVHTIPVLRDKIEQILDEVHYEPGGHGARAIWAVADAFPREELFHATAAELEPVVHEISQLKERRQVRLFLRPSPWPGRLTALVYFPRDRYNTDVRLRMERVLLKATGAQSIEYQAQVTQSVLARLYFALVLPDEAPADLDAAAIEEELTAATRDWEDEFVDLARELSSEERGVSFPDAYKEDSTARQAIADLRALNEISGSEGMRFAVYAPDDEADPSDLRLKVMRVGAVMQLQDVMPHLTSLAVRVLDERPYELELRGQQAMVYDFGLSLPGGLQDWDMAARRRLTEAFEASWQGQTGVDPLNGLVSEAGMGWRQVMVLRAIGRYLQQLGSAYSQAWIAQTLRANQTAARHLVELFEARFDPDRQQGRDEEVERLNEQLQADLDEVSSLDQDRILRQYVAVVNAIVRTNFFAADAPAFAIKLLPTALDFAPQPRPAFEIFVHSPRVEGVHLRFGSVARGGLRWSDRPEDFRTEVLGLVKAQMVKNTVIVPVGAKGGFFARQLPNPATDRAAWLEEGQASYRLFTSSLLSLTDNIVDGQVVPPPRVVRHDADDPYLVVAADKGTATFSDIANGIAIERDFWLGDAFASGGSVGYDHKAMGITARGAWESVKHHFRELGVDCQGEDFTCVGIGDMAGDVFGNGMMLSEHTRLVAAFNHLHIFLDPNPDAVTSHAERIRLFNLPRSTWADYDASLVSEGGGVHSRQAKSIEITPQVREALGLDAETSHLTPTELIRAILCAPVDLLWNGGIGTYVKAGQETHQDVGDKANDAVRVNGAQVRARIAGEGGNLGWTQLGRIEYARAGGRINTDFIDNSAGVDTSDHEVNIKILLDGEVSAGRLSQQDRDALLPQMTDDVAALVLRHNVDQNLALSNARAHAVEMAGVHEDWMRQLEASGYLDRAVEYMPSSAAMAQRITEGNGLTSPELATLLAWSKIWLADQILDSDLPDDPYVADRLVHYFPPLLRERYRDRMPQHRLHREIITTVAVNRFVNSQGMTACHRLSTETGAAPAQVMRAQLAARSIFDAGRVESNTRRAALDAALQTDLRVRLRTLVEYGARWLLHRHPEQIDVQATIDRYHDGVQELFGQLPSLLSATAREGYDMALQQALALGVDEDLAPVAVGADWAHLLLSCVEISQEQGRPLEEVAQTFFELAERLGLDRMLERVENLPRTNRWDNMARSAIRDDLLSVQTQLAAQVVAHGAGQGDAAQIVDAWWQATPGVDQRASTLSAILDSDTDLARMSVGLRTVRSLMAKA</sequence>
<feature type="domain" description="NAD-glutamate dehydrogenase N-terminal ACT1" evidence="3">
    <location>
        <begin position="35"/>
        <end position="156"/>
    </location>
</feature>
<name>A0A1R4JVF1_9ACTN</name>
<feature type="domain" description="NAD-glutamate dehydrogenase ACT2" evidence="4">
    <location>
        <begin position="391"/>
        <end position="480"/>
    </location>
</feature>
<dbReference type="GO" id="GO:0004352">
    <property type="term" value="F:glutamate dehydrogenase (NAD+) activity"/>
    <property type="evidence" value="ECO:0007669"/>
    <property type="project" value="UniProtKB-EC"/>
</dbReference>
<dbReference type="InterPro" id="IPR028971">
    <property type="entry name" value="NAD-GDH_cat"/>
</dbReference>
<dbReference type="InterPro" id="IPR024727">
    <property type="entry name" value="NAD_Glu_DH_N_ACT1"/>
</dbReference>
<dbReference type="InterPro" id="IPR007780">
    <property type="entry name" value="NAD_Glu_DH_bac"/>
</dbReference>
<dbReference type="Proteomes" id="UP000188342">
    <property type="component" value="Unassembled WGS sequence"/>
</dbReference>
<dbReference type="PANTHER" id="PTHR43403:SF1">
    <property type="entry name" value="NAD-SPECIFIC GLUTAMATE DEHYDROGENASE"/>
    <property type="match status" value="1"/>
</dbReference>
<dbReference type="InterPro" id="IPR049058">
    <property type="entry name" value="NAD_Glu_DH_HM2"/>
</dbReference>
<evidence type="ECO:0000313" key="7">
    <source>
        <dbReference type="Proteomes" id="UP000188342"/>
    </source>
</evidence>
<dbReference type="SUPFAM" id="SSF53223">
    <property type="entry name" value="Aminoacid dehydrogenase-like, N-terminal domain"/>
    <property type="match status" value="1"/>
</dbReference>
<dbReference type="SUPFAM" id="SSF51735">
    <property type="entry name" value="NAD(P)-binding Rossmann-fold domains"/>
    <property type="match status" value="1"/>
</dbReference>
<dbReference type="InterPro" id="IPR048381">
    <property type="entry name" value="GDH_C"/>
</dbReference>
<dbReference type="EC" id="1.4.1.2" evidence="6"/>
<dbReference type="Pfam" id="PF21077">
    <property type="entry name" value="GDH_ACT3"/>
    <property type="match status" value="1"/>
</dbReference>
<dbReference type="InterPro" id="IPR036291">
    <property type="entry name" value="NAD(P)-bd_dom_sf"/>
</dbReference>
<dbReference type="Pfam" id="PF21079">
    <property type="entry name" value="GDH_HM2"/>
    <property type="match status" value="1"/>
</dbReference>
<dbReference type="PIRSF" id="PIRSF036761">
    <property type="entry name" value="GDH_Mll4104"/>
    <property type="match status" value="1"/>
</dbReference>
<feature type="domain" description="NAD-specific glutamate dehydrogenase C-terminal" evidence="2">
    <location>
        <begin position="1241"/>
        <end position="1574"/>
    </location>
</feature>
<evidence type="ECO:0000259" key="3">
    <source>
        <dbReference type="Pfam" id="PF21075"/>
    </source>
</evidence>
<dbReference type="InterPro" id="IPR049056">
    <property type="entry name" value="NAD_Glu_DH_HM3"/>
</dbReference>
<keyword evidence="6" id="KW-0560">Oxidoreductase</keyword>
<feature type="domain" description="NAD-glutamate dehydrogenase ACT3" evidence="5">
    <location>
        <begin position="528"/>
        <end position="604"/>
    </location>
</feature>
<dbReference type="Pfam" id="PF21076">
    <property type="entry name" value="GDH_ACT2"/>
    <property type="match status" value="1"/>
</dbReference>
<evidence type="ECO:0000259" key="1">
    <source>
        <dbReference type="Pfam" id="PF05088"/>
    </source>
</evidence>
<keyword evidence="7" id="KW-1185">Reference proteome</keyword>
<evidence type="ECO:0000259" key="5">
    <source>
        <dbReference type="Pfam" id="PF21077"/>
    </source>
</evidence>
<dbReference type="Pfam" id="PF21073">
    <property type="entry name" value="GDH_HM1"/>
    <property type="match status" value="1"/>
</dbReference>
<dbReference type="STRING" id="1255658.FM114_09805"/>
<dbReference type="GO" id="GO:0006538">
    <property type="term" value="P:L-glutamate catabolic process"/>
    <property type="evidence" value="ECO:0007669"/>
    <property type="project" value="InterPro"/>
</dbReference>
<organism evidence="6 7">
    <name type="scientific">Luteococcus japonicus LSP_Lj1</name>
    <dbReference type="NCBI Taxonomy" id="1255658"/>
    <lineage>
        <taxon>Bacteria</taxon>
        <taxon>Bacillati</taxon>
        <taxon>Actinomycetota</taxon>
        <taxon>Actinomycetes</taxon>
        <taxon>Propionibacteriales</taxon>
        <taxon>Propionibacteriaceae</taxon>
        <taxon>Luteococcus</taxon>
    </lineage>
</organism>
<reference evidence="6 7" key="1">
    <citation type="submission" date="2017-02" db="EMBL/GenBank/DDBJ databases">
        <authorList>
            <person name="Peterson S.W."/>
        </authorList>
    </citation>
    <scope>NUCLEOTIDE SEQUENCE [LARGE SCALE GENOMIC DNA]</scope>
    <source>
        <strain evidence="6 7">LSP_Lj1</strain>
    </source>
</reference>